<organism evidence="2 3">
    <name type="scientific">Brassica cretica</name>
    <name type="common">Mustard</name>
    <dbReference type="NCBI Taxonomy" id="69181"/>
    <lineage>
        <taxon>Eukaryota</taxon>
        <taxon>Viridiplantae</taxon>
        <taxon>Streptophyta</taxon>
        <taxon>Embryophyta</taxon>
        <taxon>Tracheophyta</taxon>
        <taxon>Spermatophyta</taxon>
        <taxon>Magnoliopsida</taxon>
        <taxon>eudicotyledons</taxon>
        <taxon>Gunneridae</taxon>
        <taxon>Pentapetalae</taxon>
        <taxon>rosids</taxon>
        <taxon>malvids</taxon>
        <taxon>Brassicales</taxon>
        <taxon>Brassicaceae</taxon>
        <taxon>Brassiceae</taxon>
        <taxon>Brassica</taxon>
    </lineage>
</organism>
<evidence type="ECO:0000256" key="1">
    <source>
        <dbReference type="SAM" id="Phobius"/>
    </source>
</evidence>
<protein>
    <submittedName>
        <fullName evidence="2">Uncharacterized protein</fullName>
    </submittedName>
</protein>
<accession>A0ABQ7BQV3</accession>
<feature type="transmembrane region" description="Helical" evidence="1">
    <location>
        <begin position="55"/>
        <end position="82"/>
    </location>
</feature>
<gene>
    <name evidence="2" type="ORF">DY000_02039272</name>
</gene>
<comment type="caution">
    <text evidence="2">The sequence shown here is derived from an EMBL/GenBank/DDBJ whole genome shotgun (WGS) entry which is preliminary data.</text>
</comment>
<sequence length="209" mass="23254">MLFVLTCFRHKTVFDALHALLINSLVIAMVFTAIAASRNDNTATKKPNEKPTVRLFVFGVLFVLYLSFKAYEISIPYIWFWYKKTLDVVSLLLGLASMVILLLVSTDQFTYWVAIPGYGPVINPVGGLNELLERWDQEIFEAKDRATQARNAKAEAKAAKATAIAQRAALRRAAEATNHQPPNDQELLPIGEVASVTDQANEETNLLDA</sequence>
<dbReference type="Proteomes" id="UP000266723">
    <property type="component" value="Unassembled WGS sequence"/>
</dbReference>
<feature type="transmembrane region" description="Helical" evidence="1">
    <location>
        <begin position="16"/>
        <end position="35"/>
    </location>
</feature>
<feature type="transmembrane region" description="Helical" evidence="1">
    <location>
        <begin position="88"/>
        <end position="105"/>
    </location>
</feature>
<evidence type="ECO:0000313" key="3">
    <source>
        <dbReference type="Proteomes" id="UP000266723"/>
    </source>
</evidence>
<keyword evidence="3" id="KW-1185">Reference proteome</keyword>
<keyword evidence="1" id="KW-0472">Membrane</keyword>
<proteinExistence type="predicted"/>
<keyword evidence="1" id="KW-0812">Transmembrane</keyword>
<dbReference type="EMBL" id="QGKV02001507">
    <property type="protein sequence ID" value="KAF3534713.1"/>
    <property type="molecule type" value="Genomic_DNA"/>
</dbReference>
<reference evidence="2 3" key="1">
    <citation type="journal article" date="2020" name="BMC Genomics">
        <title>Intraspecific diversification of the crop wild relative Brassica cretica Lam. using demographic model selection.</title>
        <authorList>
            <person name="Kioukis A."/>
            <person name="Michalopoulou V.A."/>
            <person name="Briers L."/>
            <person name="Pirintsos S."/>
            <person name="Studholme D.J."/>
            <person name="Pavlidis P."/>
            <person name="Sarris P.F."/>
        </authorList>
    </citation>
    <scope>NUCLEOTIDE SEQUENCE [LARGE SCALE GENOMIC DNA]</scope>
    <source>
        <strain evidence="3">cv. PFS-1207/04</strain>
    </source>
</reference>
<keyword evidence="1" id="KW-1133">Transmembrane helix</keyword>
<name>A0ABQ7BQV3_BRACR</name>
<evidence type="ECO:0000313" key="2">
    <source>
        <dbReference type="EMBL" id="KAF3534713.1"/>
    </source>
</evidence>